<dbReference type="Pfam" id="PF00149">
    <property type="entry name" value="Metallophos"/>
    <property type="match status" value="1"/>
</dbReference>
<feature type="signal peptide" evidence="4">
    <location>
        <begin position="1"/>
        <end position="20"/>
    </location>
</feature>
<dbReference type="InterPro" id="IPR051134">
    <property type="entry name" value="PPP_phosphatase"/>
</dbReference>
<dbReference type="InterPro" id="IPR029052">
    <property type="entry name" value="Metallo-depent_PP-like"/>
</dbReference>
<accession>A0AAD8GZK4</accession>
<evidence type="ECO:0000313" key="6">
    <source>
        <dbReference type="EMBL" id="KAK1357074.1"/>
    </source>
</evidence>
<comment type="caution">
    <text evidence="6">The sequence shown here is derived from an EMBL/GenBank/DDBJ whole genome shotgun (WGS) entry which is preliminary data.</text>
</comment>
<dbReference type="EMBL" id="JAUIZM010000011">
    <property type="protein sequence ID" value="KAK1357074.1"/>
    <property type="molecule type" value="Genomic_DNA"/>
</dbReference>
<gene>
    <name evidence="6" type="ORF">POM88_050330</name>
</gene>
<keyword evidence="4" id="KW-0732">Signal</keyword>
<dbReference type="InterPro" id="IPR006186">
    <property type="entry name" value="Ser/Thr-sp_prot-phosphatase"/>
</dbReference>
<keyword evidence="7" id="KW-1185">Reference proteome</keyword>
<dbReference type="PRINTS" id="PR00114">
    <property type="entry name" value="STPHPHTASE"/>
</dbReference>
<reference evidence="6" key="1">
    <citation type="submission" date="2023-02" db="EMBL/GenBank/DDBJ databases">
        <title>Genome of toxic invasive species Heracleum sosnowskyi carries increased number of genes despite the absence of recent whole-genome duplications.</title>
        <authorList>
            <person name="Schelkunov M."/>
            <person name="Shtratnikova V."/>
            <person name="Makarenko M."/>
            <person name="Klepikova A."/>
            <person name="Omelchenko D."/>
            <person name="Novikova G."/>
            <person name="Obukhova E."/>
            <person name="Bogdanov V."/>
            <person name="Penin A."/>
            <person name="Logacheva M."/>
        </authorList>
    </citation>
    <scope>NUCLEOTIDE SEQUENCE</scope>
    <source>
        <strain evidence="6">Hsosn_3</strain>
        <tissue evidence="6">Leaf</tissue>
    </source>
</reference>
<dbReference type="PANTHER" id="PTHR45668">
    <property type="entry name" value="SERINE/THREONINE-PROTEIN PHOSPHATASE 5-RELATED"/>
    <property type="match status" value="1"/>
</dbReference>
<feature type="chain" id="PRO_5042134519" description="Serine/threonine specific protein phosphatases domain-containing protein" evidence="4">
    <location>
        <begin position="21"/>
        <end position="206"/>
    </location>
</feature>
<sequence>MSMGNHVFLFGFLSIHLARGDHEINSMNKIYGFEGEVKSKLNDTFVELFAEVFCCLPLAHVLNGKVFVVHGGLFSVNGVNLSDIRKIDRFCEPPEEGIHVCNSSTATQLSVSRMLLFLTTSGSTRTQAACKHQCQVYIYMKSQLIIELSKVERLSKSFVLLIEAIKLIDTGSLVLISKSFTKEVIDLNEQVFKGIIIKDLLNLVVN</sequence>
<dbReference type="SUPFAM" id="SSF56300">
    <property type="entry name" value="Metallo-dependent phosphatases"/>
    <property type="match status" value="1"/>
</dbReference>
<feature type="domain" description="Serine/threonine specific protein phosphatases" evidence="5">
    <location>
        <begin position="1"/>
        <end position="165"/>
    </location>
</feature>
<dbReference type="AlphaFoldDB" id="A0AAD8GZK4"/>
<dbReference type="GO" id="GO:0016787">
    <property type="term" value="F:hydrolase activity"/>
    <property type="evidence" value="ECO:0007669"/>
    <property type="project" value="InterPro"/>
</dbReference>
<evidence type="ECO:0000256" key="4">
    <source>
        <dbReference type="SAM" id="SignalP"/>
    </source>
</evidence>
<evidence type="ECO:0000256" key="2">
    <source>
        <dbReference type="ARBA" id="ARBA00022723"/>
    </source>
</evidence>
<evidence type="ECO:0000256" key="3">
    <source>
        <dbReference type="ARBA" id="ARBA00023211"/>
    </source>
</evidence>
<keyword evidence="2" id="KW-0479">Metal-binding</keyword>
<name>A0AAD8GZK4_9APIA</name>
<proteinExistence type="predicted"/>
<evidence type="ECO:0000259" key="5">
    <source>
        <dbReference type="SMART" id="SM00156"/>
    </source>
</evidence>
<dbReference type="Proteomes" id="UP001237642">
    <property type="component" value="Unassembled WGS sequence"/>
</dbReference>
<organism evidence="6 7">
    <name type="scientific">Heracleum sosnowskyi</name>
    <dbReference type="NCBI Taxonomy" id="360622"/>
    <lineage>
        <taxon>Eukaryota</taxon>
        <taxon>Viridiplantae</taxon>
        <taxon>Streptophyta</taxon>
        <taxon>Embryophyta</taxon>
        <taxon>Tracheophyta</taxon>
        <taxon>Spermatophyta</taxon>
        <taxon>Magnoliopsida</taxon>
        <taxon>eudicotyledons</taxon>
        <taxon>Gunneridae</taxon>
        <taxon>Pentapetalae</taxon>
        <taxon>asterids</taxon>
        <taxon>campanulids</taxon>
        <taxon>Apiales</taxon>
        <taxon>Apiaceae</taxon>
        <taxon>Apioideae</taxon>
        <taxon>apioid superclade</taxon>
        <taxon>Tordylieae</taxon>
        <taxon>Tordyliinae</taxon>
        <taxon>Heracleum</taxon>
    </lineage>
</organism>
<reference evidence="6" key="2">
    <citation type="submission" date="2023-05" db="EMBL/GenBank/DDBJ databases">
        <authorList>
            <person name="Schelkunov M.I."/>
        </authorList>
    </citation>
    <scope>NUCLEOTIDE SEQUENCE</scope>
    <source>
        <strain evidence="6">Hsosn_3</strain>
        <tissue evidence="6">Leaf</tissue>
    </source>
</reference>
<comment type="cofactor">
    <cofactor evidence="1">
        <name>Mn(2+)</name>
        <dbReference type="ChEBI" id="CHEBI:29035"/>
    </cofactor>
</comment>
<dbReference type="SMART" id="SM00156">
    <property type="entry name" value="PP2Ac"/>
    <property type="match status" value="1"/>
</dbReference>
<evidence type="ECO:0000256" key="1">
    <source>
        <dbReference type="ARBA" id="ARBA00001936"/>
    </source>
</evidence>
<dbReference type="InterPro" id="IPR004843">
    <property type="entry name" value="Calcineurin-like_PHP"/>
</dbReference>
<evidence type="ECO:0000313" key="7">
    <source>
        <dbReference type="Proteomes" id="UP001237642"/>
    </source>
</evidence>
<dbReference type="PANTHER" id="PTHR45668:SF5">
    <property type="entry name" value="SERINE_THREONINE-PROTEIN PHOSPHATASE 5"/>
    <property type="match status" value="1"/>
</dbReference>
<protein>
    <recommendedName>
        <fullName evidence="5">Serine/threonine specific protein phosphatases domain-containing protein</fullName>
    </recommendedName>
</protein>
<keyword evidence="3" id="KW-0464">Manganese</keyword>
<dbReference type="Gene3D" id="3.60.21.10">
    <property type="match status" value="1"/>
</dbReference>
<dbReference type="GO" id="GO:0046872">
    <property type="term" value="F:metal ion binding"/>
    <property type="evidence" value="ECO:0007669"/>
    <property type="project" value="UniProtKB-KW"/>
</dbReference>